<keyword evidence="1" id="KW-1133">Transmembrane helix</keyword>
<gene>
    <name evidence="2" type="ORF">ACFPYN_16470</name>
</gene>
<feature type="transmembrane region" description="Helical" evidence="1">
    <location>
        <begin position="86"/>
        <end position="103"/>
    </location>
</feature>
<protein>
    <recommendedName>
        <fullName evidence="4">DUF624 domain-containing protein</fullName>
    </recommendedName>
</protein>
<evidence type="ECO:0000313" key="2">
    <source>
        <dbReference type="EMBL" id="MFC6041023.1"/>
    </source>
</evidence>
<comment type="caution">
    <text evidence="2">The sequence shown here is derived from an EMBL/GenBank/DDBJ whole genome shotgun (WGS) entry which is preliminary data.</text>
</comment>
<dbReference type="Proteomes" id="UP001596170">
    <property type="component" value="Unassembled WGS sequence"/>
</dbReference>
<accession>A0ABW1LBG7</accession>
<feature type="transmembrane region" description="Helical" evidence="1">
    <location>
        <begin position="218"/>
        <end position="241"/>
    </location>
</feature>
<feature type="transmembrane region" description="Helical" evidence="1">
    <location>
        <begin position="124"/>
        <end position="141"/>
    </location>
</feature>
<evidence type="ECO:0000256" key="1">
    <source>
        <dbReference type="SAM" id="Phobius"/>
    </source>
</evidence>
<keyword evidence="1" id="KW-0812">Transmembrane</keyword>
<dbReference type="EMBL" id="JBHSRI010000025">
    <property type="protein sequence ID" value="MFC6041023.1"/>
    <property type="molecule type" value="Genomic_DNA"/>
</dbReference>
<feature type="transmembrane region" description="Helical" evidence="1">
    <location>
        <begin position="147"/>
        <end position="167"/>
    </location>
</feature>
<organism evidence="2 3">
    <name type="scientific">Paenisporosarcina macmurdoensis</name>
    <dbReference type="NCBI Taxonomy" id="212659"/>
    <lineage>
        <taxon>Bacteria</taxon>
        <taxon>Bacillati</taxon>
        <taxon>Bacillota</taxon>
        <taxon>Bacilli</taxon>
        <taxon>Bacillales</taxon>
        <taxon>Caryophanaceae</taxon>
        <taxon>Paenisporosarcina</taxon>
    </lineage>
</organism>
<reference evidence="3" key="1">
    <citation type="journal article" date="2019" name="Int. J. Syst. Evol. Microbiol.">
        <title>The Global Catalogue of Microorganisms (GCM) 10K type strain sequencing project: providing services to taxonomists for standard genome sequencing and annotation.</title>
        <authorList>
            <consortium name="The Broad Institute Genomics Platform"/>
            <consortium name="The Broad Institute Genome Sequencing Center for Infectious Disease"/>
            <person name="Wu L."/>
            <person name="Ma J."/>
        </authorList>
    </citation>
    <scope>NUCLEOTIDE SEQUENCE [LARGE SCALE GENOMIC DNA]</scope>
    <source>
        <strain evidence="3">CCUG 54527</strain>
    </source>
</reference>
<sequence>MGSSWNWAEHDLGSTADIVGSNHHGLHAATEGRNISMIGEAFKIYSRNWFPILMWSFIIIAPITVFSYLGIVYVYSNDILHNESFLAGWLLMLNFILCIPPFLKMVKKDGMDETIKVTEGLFFFAKRFGVILLVATIVYALGLMGMYLLFIPTVVAILFLIIFPFFVESLSVWETIKQTFRKMRDENLSIIGDILVIAGLNIVLWTSLMMFLESYETSILAFLIIRVTLNVLILPILYIYLSLRYRSDDFALDI</sequence>
<proteinExistence type="predicted"/>
<keyword evidence="1" id="KW-0472">Membrane</keyword>
<evidence type="ECO:0000313" key="3">
    <source>
        <dbReference type="Proteomes" id="UP001596170"/>
    </source>
</evidence>
<dbReference type="RefSeq" id="WP_377735659.1">
    <property type="nucleotide sequence ID" value="NZ_JBHSRI010000025.1"/>
</dbReference>
<name>A0ABW1LBG7_9BACL</name>
<evidence type="ECO:0008006" key="4">
    <source>
        <dbReference type="Google" id="ProtNLM"/>
    </source>
</evidence>
<feature type="transmembrane region" description="Helical" evidence="1">
    <location>
        <begin position="52"/>
        <end position="74"/>
    </location>
</feature>
<keyword evidence="3" id="KW-1185">Reference proteome</keyword>
<feature type="transmembrane region" description="Helical" evidence="1">
    <location>
        <begin position="188"/>
        <end position="212"/>
    </location>
</feature>